<dbReference type="GO" id="GO:0005737">
    <property type="term" value="C:cytoplasm"/>
    <property type="evidence" value="ECO:0007669"/>
    <property type="project" value="TreeGrafter"/>
</dbReference>
<dbReference type="Pfam" id="PF00293">
    <property type="entry name" value="NUDIX"/>
    <property type="match status" value="1"/>
</dbReference>
<dbReference type="InterPro" id="IPR036189">
    <property type="entry name" value="DCP2_BoxA_sf"/>
</dbReference>
<dbReference type="GO" id="GO:0030145">
    <property type="term" value="F:manganese ion binding"/>
    <property type="evidence" value="ECO:0007669"/>
    <property type="project" value="InterPro"/>
</dbReference>
<dbReference type="PROSITE" id="PS00893">
    <property type="entry name" value="NUDIX_BOX"/>
    <property type="match status" value="1"/>
</dbReference>
<feature type="domain" description="Nudix hydrolase" evidence="2">
    <location>
        <begin position="89"/>
        <end position="215"/>
    </location>
</feature>
<dbReference type="AlphaFoldDB" id="A0A0N4Z587"/>
<evidence type="ECO:0000256" key="1">
    <source>
        <dbReference type="ARBA" id="ARBA00022801"/>
    </source>
</evidence>
<accession>A0A0N4Z587</accession>
<dbReference type="InterPro" id="IPR020084">
    <property type="entry name" value="NUDIX_hydrolase_CS"/>
</dbReference>
<organism evidence="3 4">
    <name type="scientific">Parastrongyloides trichosuri</name>
    <name type="common">Possum-specific nematode worm</name>
    <dbReference type="NCBI Taxonomy" id="131310"/>
    <lineage>
        <taxon>Eukaryota</taxon>
        <taxon>Metazoa</taxon>
        <taxon>Ecdysozoa</taxon>
        <taxon>Nematoda</taxon>
        <taxon>Chromadorea</taxon>
        <taxon>Rhabditida</taxon>
        <taxon>Tylenchina</taxon>
        <taxon>Panagrolaimomorpha</taxon>
        <taxon>Strongyloidoidea</taxon>
        <taxon>Strongyloididae</taxon>
        <taxon>Parastrongyloides</taxon>
    </lineage>
</organism>
<dbReference type="InterPro" id="IPR015797">
    <property type="entry name" value="NUDIX_hydrolase-like_dom_sf"/>
</dbReference>
<dbReference type="WBParaSite" id="PTRK_0000218900.1">
    <property type="protein sequence ID" value="PTRK_0000218900.1"/>
    <property type="gene ID" value="PTRK_0000218900"/>
</dbReference>
<evidence type="ECO:0000313" key="3">
    <source>
        <dbReference type="Proteomes" id="UP000038045"/>
    </source>
</evidence>
<evidence type="ECO:0000313" key="4">
    <source>
        <dbReference type="WBParaSite" id="PTRK_0000218900.1"/>
    </source>
</evidence>
<dbReference type="GO" id="GO:0003723">
    <property type="term" value="F:RNA binding"/>
    <property type="evidence" value="ECO:0007669"/>
    <property type="project" value="InterPro"/>
</dbReference>
<dbReference type="SUPFAM" id="SSF55811">
    <property type="entry name" value="Nudix"/>
    <property type="match status" value="1"/>
</dbReference>
<dbReference type="Gene3D" id="1.10.10.1050">
    <property type="entry name" value="Dcp2, box A domain"/>
    <property type="match status" value="1"/>
</dbReference>
<reference evidence="4" key="1">
    <citation type="submission" date="2017-02" db="UniProtKB">
        <authorList>
            <consortium name="WormBaseParasite"/>
        </authorList>
    </citation>
    <scope>IDENTIFICATION</scope>
</reference>
<dbReference type="GO" id="GO:0016787">
    <property type="term" value="F:hydrolase activity"/>
    <property type="evidence" value="ECO:0007669"/>
    <property type="project" value="UniProtKB-KW"/>
</dbReference>
<keyword evidence="1" id="KW-0378">Hydrolase</keyword>
<keyword evidence="3" id="KW-1185">Reference proteome</keyword>
<dbReference type="Gene3D" id="3.90.79.10">
    <property type="entry name" value="Nucleoside Triphosphate Pyrophosphohydrolase"/>
    <property type="match status" value="1"/>
</dbReference>
<dbReference type="Proteomes" id="UP000038045">
    <property type="component" value="Unplaced"/>
</dbReference>
<dbReference type="STRING" id="131310.A0A0N4Z587"/>
<protein>
    <submittedName>
        <fullName evidence="4">Nudix hydrolase domain-containing protein</fullName>
    </submittedName>
</protein>
<proteinExistence type="predicted"/>
<dbReference type="PANTHER" id="PTHR23114:SF17">
    <property type="entry name" value="M7GPPPN-MRNA HYDROLASE"/>
    <property type="match status" value="1"/>
</dbReference>
<dbReference type="PANTHER" id="PTHR23114">
    <property type="entry name" value="M7GPPPN-MRNA HYDROLASE"/>
    <property type="match status" value="1"/>
</dbReference>
<dbReference type="InterPro" id="IPR000086">
    <property type="entry name" value="NUDIX_hydrolase_dom"/>
</dbReference>
<name>A0A0N4Z587_PARTI</name>
<sequence>MNREELITWLKVQFFKKTQLHLPLSSDDMDNAQEAYWFFQENIKYNSTEYRKVRRFQDFIKLLLNIPPSSYYINHYIKKLIKNHQIFSRKIPRYGCILLNSRLNCILMVKSTSSIGTWNLPKGRIKYNEKPHECAIRETYEETGFYCMDINYDLFLEATLGKKYFGYFIILNVPMNYKFISKCPYEINDIQWILIKDVMEYCNEIRDRKVFYNNNEGYNNGNNNNYRLPKFRQVIPIIYQLQSFIEKIKNCR</sequence>
<dbReference type="GO" id="GO:0000290">
    <property type="term" value="P:deadenylation-dependent decapping of nuclear-transcribed mRNA"/>
    <property type="evidence" value="ECO:0007669"/>
    <property type="project" value="TreeGrafter"/>
</dbReference>
<evidence type="ECO:0000259" key="2">
    <source>
        <dbReference type="PROSITE" id="PS51462"/>
    </source>
</evidence>
<dbReference type="PROSITE" id="PS51462">
    <property type="entry name" value="NUDIX"/>
    <property type="match status" value="1"/>
</dbReference>